<evidence type="ECO:0000313" key="4">
    <source>
        <dbReference type="Proteomes" id="UP000629468"/>
    </source>
</evidence>
<dbReference type="PROSITE" id="PS50174">
    <property type="entry name" value="G_PATCH"/>
    <property type="match status" value="1"/>
</dbReference>
<reference evidence="3 4" key="1">
    <citation type="journal article" name="Sci. Rep.">
        <title>Telomere-to-telomere assembled and centromere annotated genomes of the two main subspecies of the button mushroom Agaricus bisporus reveal especially polymorphic chromosome ends.</title>
        <authorList>
            <person name="Sonnenberg A.S.M."/>
            <person name="Sedaghat-Telgerd N."/>
            <person name="Lavrijssen B."/>
            <person name="Ohm R.A."/>
            <person name="Hendrickx P.M."/>
            <person name="Scholtmeijer K."/>
            <person name="Baars J.J.P."/>
            <person name="van Peer A."/>
        </authorList>
    </citation>
    <scope>NUCLEOTIDE SEQUENCE [LARGE SCALE GENOMIC DNA]</scope>
    <source>
        <strain evidence="3 4">H119_p4</strain>
    </source>
</reference>
<dbReference type="EMBL" id="JABXXO010000010">
    <property type="protein sequence ID" value="KAF7768226.1"/>
    <property type="molecule type" value="Genomic_DNA"/>
</dbReference>
<feature type="compositionally biased region" description="Basic and acidic residues" evidence="1">
    <location>
        <begin position="262"/>
        <end position="271"/>
    </location>
</feature>
<name>A0A8H7C853_AGABI</name>
<evidence type="ECO:0000259" key="2">
    <source>
        <dbReference type="PROSITE" id="PS50174"/>
    </source>
</evidence>
<feature type="domain" description="G-patch" evidence="2">
    <location>
        <begin position="5"/>
        <end position="46"/>
    </location>
</feature>
<feature type="compositionally biased region" description="Basic and acidic residues" evidence="1">
    <location>
        <begin position="338"/>
        <end position="353"/>
    </location>
</feature>
<accession>A0A8H7C853</accession>
<evidence type="ECO:0000256" key="1">
    <source>
        <dbReference type="SAM" id="MobiDB-lite"/>
    </source>
</evidence>
<proteinExistence type="predicted"/>
<dbReference type="GO" id="GO:0003676">
    <property type="term" value="F:nucleic acid binding"/>
    <property type="evidence" value="ECO:0007669"/>
    <property type="project" value="InterPro"/>
</dbReference>
<gene>
    <name evidence="3" type="ORF">Agabi119p4_7469</name>
</gene>
<comment type="caution">
    <text evidence="3">The sequence shown here is derived from an EMBL/GenBank/DDBJ whole genome shotgun (WGS) entry which is preliminary data.</text>
</comment>
<feature type="compositionally biased region" description="Basic and acidic residues" evidence="1">
    <location>
        <begin position="216"/>
        <end position="254"/>
    </location>
</feature>
<dbReference type="InterPro" id="IPR000467">
    <property type="entry name" value="G_patch_dom"/>
</dbReference>
<feature type="region of interest" description="Disordered" evidence="1">
    <location>
        <begin position="173"/>
        <end position="194"/>
    </location>
</feature>
<protein>
    <recommendedName>
        <fullName evidence="2">G-patch domain-containing protein</fullName>
    </recommendedName>
</protein>
<evidence type="ECO:0000313" key="3">
    <source>
        <dbReference type="EMBL" id="KAF7768226.1"/>
    </source>
</evidence>
<dbReference type="AlphaFoldDB" id="A0A8H7C853"/>
<organism evidence="3 4">
    <name type="scientific">Agaricus bisporus var. burnettii</name>
    <dbReference type="NCBI Taxonomy" id="192524"/>
    <lineage>
        <taxon>Eukaryota</taxon>
        <taxon>Fungi</taxon>
        <taxon>Dikarya</taxon>
        <taxon>Basidiomycota</taxon>
        <taxon>Agaricomycotina</taxon>
        <taxon>Agaricomycetes</taxon>
        <taxon>Agaricomycetidae</taxon>
        <taxon>Agaricales</taxon>
        <taxon>Agaricineae</taxon>
        <taxon>Agaricaceae</taxon>
        <taxon>Agaricus</taxon>
    </lineage>
</organism>
<feature type="compositionally biased region" description="Basic residues" evidence="1">
    <location>
        <begin position="408"/>
        <end position="418"/>
    </location>
</feature>
<dbReference type="Proteomes" id="UP000629468">
    <property type="component" value="Unassembled WGS sequence"/>
</dbReference>
<feature type="region of interest" description="Disordered" evidence="1">
    <location>
        <begin position="214"/>
        <end position="418"/>
    </location>
</feature>
<sequence>MPLDGHSYLVSQGWSGHGTGLRQDSIIRPLAIPQKRTLAGLGKDRDEAFPFWDHVFSIAAKSIQVKLYKDDEDDSDTEDTPIQSSLELTTTGIISNKPPKLGLSATATTTSSSSNSGINTPAITTSIIPNSLASSSSNLLVAAKKESAKRILYSRFFRGPVLGPDSDAIIKTRTGDETSGWNSNLSGGVKSGSRTPMAIAKSKLTTAGEAVVPLKKGTEKLQGEEEQNKGKKRKRSDDDEAKIKEQEGEGEERRKKEKKEKKKEEREEKKEKKEKKRRKRDEKESLKEEEKRERKSKKVKIVELNETSTNIDESKSIPSCEDEELRNGHSEKRKKRKEKDGRPDITGDKEKGRRERKQNRDRKDAEKKVAATTVVSQVIGADGEGLDDYDTRLVYSPVENSENLRSESKKKKKRKRDD</sequence>
<feature type="compositionally biased region" description="Basic and acidic residues" evidence="1">
    <location>
        <begin position="281"/>
        <end position="293"/>
    </location>
</feature>
<feature type="compositionally biased region" description="Polar residues" evidence="1">
    <location>
        <begin position="177"/>
        <end position="186"/>
    </location>
</feature>